<keyword evidence="1" id="KW-0472">Membrane</keyword>
<dbReference type="AlphaFoldDB" id="A0A937AED7"/>
<evidence type="ECO:0000256" key="1">
    <source>
        <dbReference type="SAM" id="Phobius"/>
    </source>
</evidence>
<proteinExistence type="predicted"/>
<name>A0A937AED7_9BACT</name>
<protein>
    <submittedName>
        <fullName evidence="2">Uncharacterized protein</fullName>
    </submittedName>
</protein>
<feature type="transmembrane region" description="Helical" evidence="1">
    <location>
        <begin position="120"/>
        <end position="141"/>
    </location>
</feature>
<keyword evidence="1" id="KW-1133">Transmembrane helix</keyword>
<keyword evidence="1" id="KW-0812">Transmembrane</keyword>
<gene>
    <name evidence="2" type="ORF">JKP34_05565</name>
</gene>
<feature type="transmembrane region" description="Helical" evidence="1">
    <location>
        <begin position="43"/>
        <end position="63"/>
    </location>
</feature>
<dbReference type="RefSeq" id="WP_201918530.1">
    <property type="nucleotide sequence ID" value="NZ_JAERQG010000001.1"/>
</dbReference>
<evidence type="ECO:0000313" key="2">
    <source>
        <dbReference type="EMBL" id="MBL0764708.1"/>
    </source>
</evidence>
<accession>A0A937AED7</accession>
<dbReference type="EMBL" id="JAERQG010000001">
    <property type="protein sequence ID" value="MBL0764708.1"/>
    <property type="molecule type" value="Genomic_DNA"/>
</dbReference>
<feature type="transmembrane region" description="Helical" evidence="1">
    <location>
        <begin position="69"/>
        <end position="90"/>
    </location>
</feature>
<sequence>MDIDDLKNDWQQETSSSAHIEIAADSLQQKLERLRKKILKTNIFQTVVMSITMIFIACIWYVFREGRSWAFHASIVSIELLIIAMVSFFWSRTILKRELSLEQETGVFIRNSLKRLRRTIFLTKVATPVYVILLWISLMLYMYELMHSDMKMFWIASGITTAYMLVVLIFGYRKHRKKQRKNVEPIIKELEEMLETLEG</sequence>
<keyword evidence="3" id="KW-1185">Reference proteome</keyword>
<reference evidence="2" key="1">
    <citation type="submission" date="2021-01" db="EMBL/GenBank/DDBJ databases">
        <title>Marivirga sp. nov., isolated from intertidal surface sediments.</title>
        <authorList>
            <person name="Zhang M."/>
        </authorList>
    </citation>
    <scope>NUCLEOTIDE SEQUENCE</scope>
    <source>
        <strain evidence="2">SM1354</strain>
    </source>
</reference>
<comment type="caution">
    <text evidence="2">The sequence shown here is derived from an EMBL/GenBank/DDBJ whole genome shotgun (WGS) entry which is preliminary data.</text>
</comment>
<dbReference type="Proteomes" id="UP000642920">
    <property type="component" value="Unassembled WGS sequence"/>
</dbReference>
<organism evidence="2 3">
    <name type="scientific">Marivirga atlantica</name>
    <dbReference type="NCBI Taxonomy" id="1548457"/>
    <lineage>
        <taxon>Bacteria</taxon>
        <taxon>Pseudomonadati</taxon>
        <taxon>Bacteroidota</taxon>
        <taxon>Cytophagia</taxon>
        <taxon>Cytophagales</taxon>
        <taxon>Marivirgaceae</taxon>
        <taxon>Marivirga</taxon>
    </lineage>
</organism>
<feature type="transmembrane region" description="Helical" evidence="1">
    <location>
        <begin position="153"/>
        <end position="172"/>
    </location>
</feature>
<evidence type="ECO:0000313" key="3">
    <source>
        <dbReference type="Proteomes" id="UP000642920"/>
    </source>
</evidence>